<evidence type="ECO:0000256" key="2">
    <source>
        <dbReference type="ARBA" id="ARBA00022630"/>
    </source>
</evidence>
<keyword evidence="7" id="KW-1185">Reference proteome</keyword>
<proteinExistence type="inferred from homology"/>
<dbReference type="Proteomes" id="UP000001745">
    <property type="component" value="Unassembled WGS sequence"/>
</dbReference>
<sequence length="472" mass="51892">MFTNFVRKVSELARLYPNQVFQPDHPSFQASQNSYWSGLQKEIKPRCFFQPHSPAQLARAVTLCAEAECPLGVKSGGHAHITGASCINGGIQLDLVKLNRITINTNKKTAWIGTGNTWRAVYTTLQKEGFIAVGGRSADVGVGGFLVGGGISFYAAEHGWGIDQVQSFEVVLSSGNIVRASRDNEPDLFRALRGGGGNFGIITAYEVDIRPYSGMWGGRTTIASAHAKDAIEAYADFIPRLDVDPKGHTIIIFDALGGEVVVRQYIVYTEPKKDLPMFDRLRQVPAVDSSLGIADYTDLAADIADLQEGNGYRHAVATITVKLDQKLLEFIYDTYVQHAAKISEHSAGCLEFHALPRASNPEDNMYGLKKSDEHLIAIMLGFSTASPERDHELITLQQLVLSTIKKEAQARGLYHQFLFANYAGPFQDVIGSYGEKSVNFLRRVADKYDPDHVFELLKPGGFKINFCPSPSL</sequence>
<dbReference type="AlphaFoldDB" id="B8MF30"/>
<dbReference type="GO" id="GO:0016491">
    <property type="term" value="F:oxidoreductase activity"/>
    <property type="evidence" value="ECO:0007669"/>
    <property type="project" value="UniProtKB-KW"/>
</dbReference>
<evidence type="ECO:0000256" key="4">
    <source>
        <dbReference type="ARBA" id="ARBA00023002"/>
    </source>
</evidence>
<dbReference type="PhylomeDB" id="B8MF30"/>
<comment type="similarity">
    <text evidence="1">Belongs to the oxygen-dependent FAD-linked oxidoreductase family.</text>
</comment>
<dbReference type="InterPro" id="IPR050416">
    <property type="entry name" value="FAD-linked_Oxidoreductase"/>
</dbReference>
<keyword evidence="2" id="KW-0285">Flavoprotein</keyword>
<dbReference type="Gene3D" id="3.30.43.10">
    <property type="entry name" value="Uridine Diphospho-n-acetylenolpyruvylglucosamine Reductase, domain 2"/>
    <property type="match status" value="1"/>
</dbReference>
<dbReference type="GO" id="GO:0071949">
    <property type="term" value="F:FAD binding"/>
    <property type="evidence" value="ECO:0007669"/>
    <property type="project" value="InterPro"/>
</dbReference>
<keyword evidence="4" id="KW-0560">Oxidoreductase</keyword>
<dbReference type="SUPFAM" id="SSF56176">
    <property type="entry name" value="FAD-binding/transporter-associated domain-like"/>
    <property type="match status" value="1"/>
</dbReference>
<dbReference type="InParanoid" id="B8MF30"/>
<feature type="domain" description="FAD-binding PCMH-type" evidence="5">
    <location>
        <begin position="41"/>
        <end position="212"/>
    </location>
</feature>
<dbReference type="Pfam" id="PF01565">
    <property type="entry name" value="FAD_binding_4"/>
    <property type="match status" value="1"/>
</dbReference>
<dbReference type="PANTHER" id="PTHR42973:SF34">
    <property type="entry name" value="FAD BINDING DOMAIN PROTEIN (AFU_ORTHOLOGUE AFUA_3G02770)"/>
    <property type="match status" value="1"/>
</dbReference>
<dbReference type="InterPro" id="IPR036318">
    <property type="entry name" value="FAD-bd_PCMH-like_sf"/>
</dbReference>
<dbReference type="Gene3D" id="3.40.462.20">
    <property type="match status" value="1"/>
</dbReference>
<dbReference type="RefSeq" id="XP_002483363.1">
    <property type="nucleotide sequence ID" value="XM_002483318.1"/>
</dbReference>
<evidence type="ECO:0000313" key="7">
    <source>
        <dbReference type="Proteomes" id="UP000001745"/>
    </source>
</evidence>
<dbReference type="PANTHER" id="PTHR42973">
    <property type="entry name" value="BINDING OXIDOREDUCTASE, PUTATIVE (AFU_ORTHOLOGUE AFUA_1G17690)-RELATED"/>
    <property type="match status" value="1"/>
</dbReference>
<dbReference type="OMA" id="QIDHIFA"/>
<protein>
    <recommendedName>
        <fullName evidence="5">FAD-binding PCMH-type domain-containing protein</fullName>
    </recommendedName>
</protein>
<name>B8MF30_TALSN</name>
<dbReference type="EMBL" id="EQ962656">
    <property type="protein sequence ID" value="EED16129.1"/>
    <property type="molecule type" value="Genomic_DNA"/>
</dbReference>
<dbReference type="VEuPathDB" id="FungiDB:TSTA_012380"/>
<dbReference type="GeneID" id="8104086"/>
<dbReference type="Gene3D" id="3.30.465.10">
    <property type="match status" value="1"/>
</dbReference>
<dbReference type="InterPro" id="IPR006094">
    <property type="entry name" value="Oxid_FAD_bind_N"/>
</dbReference>
<reference evidence="7" key="1">
    <citation type="journal article" date="2015" name="Genome Announc.">
        <title>Genome sequence of the AIDS-associated pathogen Penicillium marneffei (ATCC18224) and its near taxonomic relative Talaromyces stipitatus (ATCC10500).</title>
        <authorList>
            <person name="Nierman W.C."/>
            <person name="Fedorova-Abrams N.D."/>
            <person name="Andrianopoulos A."/>
        </authorList>
    </citation>
    <scope>NUCLEOTIDE SEQUENCE [LARGE SCALE GENOMIC DNA]</scope>
    <source>
        <strain evidence="7">ATCC 10500 / CBS 375.48 / QM 6759 / NRRL 1006</strain>
    </source>
</reference>
<evidence type="ECO:0000313" key="6">
    <source>
        <dbReference type="EMBL" id="EED16129.1"/>
    </source>
</evidence>
<evidence type="ECO:0000256" key="3">
    <source>
        <dbReference type="ARBA" id="ARBA00022827"/>
    </source>
</evidence>
<dbReference type="HOGENOM" id="CLU_018354_1_2_1"/>
<accession>B8MF30</accession>
<dbReference type="eggNOG" id="KOG1231">
    <property type="taxonomic scope" value="Eukaryota"/>
</dbReference>
<organism evidence="6 7">
    <name type="scientific">Talaromyces stipitatus (strain ATCC 10500 / CBS 375.48 / QM 6759 / NRRL 1006)</name>
    <name type="common">Penicillium stipitatum</name>
    <dbReference type="NCBI Taxonomy" id="441959"/>
    <lineage>
        <taxon>Eukaryota</taxon>
        <taxon>Fungi</taxon>
        <taxon>Dikarya</taxon>
        <taxon>Ascomycota</taxon>
        <taxon>Pezizomycotina</taxon>
        <taxon>Eurotiomycetes</taxon>
        <taxon>Eurotiomycetidae</taxon>
        <taxon>Eurotiales</taxon>
        <taxon>Trichocomaceae</taxon>
        <taxon>Talaromyces</taxon>
        <taxon>Talaromyces sect. Talaromyces</taxon>
    </lineage>
</organism>
<dbReference type="OrthoDB" id="2151789at2759"/>
<dbReference type="InterPro" id="IPR016166">
    <property type="entry name" value="FAD-bd_PCMH"/>
</dbReference>
<evidence type="ECO:0000256" key="1">
    <source>
        <dbReference type="ARBA" id="ARBA00005466"/>
    </source>
</evidence>
<dbReference type="InterPro" id="IPR016167">
    <property type="entry name" value="FAD-bd_PCMH_sub1"/>
</dbReference>
<evidence type="ECO:0000259" key="5">
    <source>
        <dbReference type="PROSITE" id="PS51387"/>
    </source>
</evidence>
<gene>
    <name evidence="6" type="ORF">TSTA_012380</name>
</gene>
<dbReference type="STRING" id="441959.B8MF30"/>
<keyword evidence="3" id="KW-0274">FAD</keyword>
<dbReference type="PROSITE" id="PS51387">
    <property type="entry name" value="FAD_PCMH"/>
    <property type="match status" value="1"/>
</dbReference>
<dbReference type="InterPro" id="IPR016169">
    <property type="entry name" value="FAD-bd_PCMH_sub2"/>
</dbReference>